<organism evidence="2 3">
    <name type="scientific">Cnephaeus nilssonii</name>
    <name type="common">Northern bat</name>
    <name type="synonym">Eptesicus nilssonii</name>
    <dbReference type="NCBI Taxonomy" id="3371016"/>
    <lineage>
        <taxon>Eukaryota</taxon>
        <taxon>Metazoa</taxon>
        <taxon>Chordata</taxon>
        <taxon>Craniata</taxon>
        <taxon>Vertebrata</taxon>
        <taxon>Euteleostomi</taxon>
        <taxon>Mammalia</taxon>
        <taxon>Eutheria</taxon>
        <taxon>Laurasiatheria</taxon>
        <taxon>Chiroptera</taxon>
        <taxon>Yangochiroptera</taxon>
        <taxon>Vespertilionidae</taxon>
        <taxon>Cnephaeus</taxon>
    </lineage>
</organism>
<dbReference type="InterPro" id="IPR004000">
    <property type="entry name" value="Actin"/>
</dbReference>
<sequence>MKEKCCYVALDFDKEKAAALSVSLVQKHQLPDGREVEFGPEQFLCMEALFQPDFIGKNSLGAHMIALRSISSCSPDLQRPLFRNVLLSGGTGSSPSLRARMQRELSALVSPTTNVKVLPAAAGLPQAWGRRFRKPLRCQVLARRVGHSTQGGTPELTFQWGTDGQSKSTYPDP</sequence>
<protein>
    <submittedName>
        <fullName evidence="2">Uncharacterized protein</fullName>
    </submittedName>
</protein>
<evidence type="ECO:0000256" key="1">
    <source>
        <dbReference type="SAM" id="MobiDB-lite"/>
    </source>
</evidence>
<dbReference type="InterPro" id="IPR043129">
    <property type="entry name" value="ATPase_NBD"/>
</dbReference>
<feature type="compositionally biased region" description="Polar residues" evidence="1">
    <location>
        <begin position="159"/>
        <end position="173"/>
    </location>
</feature>
<dbReference type="PANTHER" id="PTHR11937">
    <property type="entry name" value="ACTIN"/>
    <property type="match status" value="1"/>
</dbReference>
<dbReference type="Gene3D" id="3.90.640.10">
    <property type="entry name" value="Actin, Chain A, domain 4"/>
    <property type="match status" value="1"/>
</dbReference>
<reference evidence="2" key="1">
    <citation type="submission" date="2023-06" db="EMBL/GenBank/DDBJ databases">
        <title>Reference genome for the Northern bat (Eptesicus nilssonii), a most northern bat species.</title>
        <authorList>
            <person name="Laine V.N."/>
            <person name="Pulliainen A.T."/>
            <person name="Lilley T.M."/>
        </authorList>
    </citation>
    <scope>NUCLEOTIDE SEQUENCE</scope>
    <source>
        <strain evidence="2">BLF_Eptnil</strain>
        <tissue evidence="2">Kidney</tissue>
    </source>
</reference>
<gene>
    <name evidence="2" type="ORF">QTO34_003136</name>
</gene>
<evidence type="ECO:0000313" key="2">
    <source>
        <dbReference type="EMBL" id="KAK1335350.1"/>
    </source>
</evidence>
<feature type="region of interest" description="Disordered" evidence="1">
    <location>
        <begin position="152"/>
        <end position="173"/>
    </location>
</feature>
<accession>A0AA40HQ73</accession>
<keyword evidence="3" id="KW-1185">Reference proteome</keyword>
<dbReference type="SUPFAM" id="SSF53067">
    <property type="entry name" value="Actin-like ATPase domain"/>
    <property type="match status" value="1"/>
</dbReference>
<dbReference type="EMBL" id="JAULJE010000013">
    <property type="protein sequence ID" value="KAK1335350.1"/>
    <property type="molecule type" value="Genomic_DNA"/>
</dbReference>
<dbReference type="Pfam" id="PF00022">
    <property type="entry name" value="Actin"/>
    <property type="match status" value="1"/>
</dbReference>
<dbReference type="AlphaFoldDB" id="A0AA40HQ73"/>
<name>A0AA40HQ73_CNENI</name>
<proteinExistence type="predicted"/>
<dbReference type="Proteomes" id="UP001177744">
    <property type="component" value="Unassembled WGS sequence"/>
</dbReference>
<comment type="caution">
    <text evidence="2">The sequence shown here is derived from an EMBL/GenBank/DDBJ whole genome shotgun (WGS) entry which is preliminary data.</text>
</comment>
<dbReference type="Gene3D" id="3.30.420.40">
    <property type="match status" value="1"/>
</dbReference>
<evidence type="ECO:0000313" key="3">
    <source>
        <dbReference type="Proteomes" id="UP001177744"/>
    </source>
</evidence>